<reference evidence="2 3" key="1">
    <citation type="submission" date="2020-08" db="EMBL/GenBank/DDBJ databases">
        <title>Genome public.</title>
        <authorList>
            <person name="Liu C."/>
            <person name="Sun Q."/>
        </authorList>
    </citation>
    <scope>NUCLEOTIDE SEQUENCE [LARGE SCALE GENOMIC DNA]</scope>
    <source>
        <strain evidence="2 3">M2</strain>
    </source>
</reference>
<gene>
    <name evidence="2" type="ORF">H8S02_08450</name>
</gene>
<dbReference type="RefSeq" id="WP_186970157.1">
    <property type="nucleotide sequence ID" value="NZ_JACOPK010000007.1"/>
</dbReference>
<keyword evidence="3" id="KW-1185">Reference proteome</keyword>
<feature type="transmembrane region" description="Helical" evidence="1">
    <location>
        <begin position="31"/>
        <end position="48"/>
    </location>
</feature>
<evidence type="ECO:0000313" key="3">
    <source>
        <dbReference type="Proteomes" id="UP000641741"/>
    </source>
</evidence>
<keyword evidence="1" id="KW-1133">Transmembrane helix</keyword>
<organism evidence="2 3">
    <name type="scientific">Agathobaculum hominis</name>
    <dbReference type="NCBI Taxonomy" id="2763014"/>
    <lineage>
        <taxon>Bacteria</taxon>
        <taxon>Bacillati</taxon>
        <taxon>Bacillota</taxon>
        <taxon>Clostridia</taxon>
        <taxon>Eubacteriales</taxon>
        <taxon>Butyricicoccaceae</taxon>
        <taxon>Agathobaculum</taxon>
    </lineage>
</organism>
<name>A0ABR7GNT7_9FIRM</name>
<dbReference type="EMBL" id="JACOPK010000007">
    <property type="protein sequence ID" value="MBC5695974.1"/>
    <property type="molecule type" value="Genomic_DNA"/>
</dbReference>
<sequence length="49" mass="4982">MLCRGQAIGLAVLFFGAGVLIGSLLPPCWTVRLLAAAVIAAGLLLCQSL</sequence>
<accession>A0ABR7GNT7</accession>
<protein>
    <submittedName>
        <fullName evidence="2">Uncharacterized protein</fullName>
    </submittedName>
</protein>
<evidence type="ECO:0000256" key="1">
    <source>
        <dbReference type="SAM" id="Phobius"/>
    </source>
</evidence>
<feature type="transmembrane region" description="Helical" evidence="1">
    <location>
        <begin position="7"/>
        <end position="25"/>
    </location>
</feature>
<keyword evidence="1" id="KW-0472">Membrane</keyword>
<proteinExistence type="predicted"/>
<dbReference type="Proteomes" id="UP000641741">
    <property type="component" value="Unassembled WGS sequence"/>
</dbReference>
<evidence type="ECO:0000313" key="2">
    <source>
        <dbReference type="EMBL" id="MBC5695974.1"/>
    </source>
</evidence>
<comment type="caution">
    <text evidence="2">The sequence shown here is derived from an EMBL/GenBank/DDBJ whole genome shotgun (WGS) entry which is preliminary data.</text>
</comment>
<keyword evidence="1" id="KW-0812">Transmembrane</keyword>